<dbReference type="EMBL" id="LGCL01000016">
    <property type="protein sequence ID" value="KPL78821.1"/>
    <property type="molecule type" value="Genomic_DNA"/>
</dbReference>
<evidence type="ECO:0000313" key="3">
    <source>
        <dbReference type="Proteomes" id="UP000050417"/>
    </source>
</evidence>
<dbReference type="OrthoDB" id="9807451at2"/>
<dbReference type="InterPro" id="IPR003731">
    <property type="entry name" value="Di-Nase_FeMo-co_biosynth"/>
</dbReference>
<reference evidence="2 3" key="1">
    <citation type="submission" date="2015-07" db="EMBL/GenBank/DDBJ databases">
        <title>Genome sequence of Ornatilinea apprima DSM 23815.</title>
        <authorList>
            <person name="Hemp J."/>
            <person name="Ward L.M."/>
            <person name="Pace L.A."/>
            <person name="Fischer W.W."/>
        </authorList>
    </citation>
    <scope>NUCLEOTIDE SEQUENCE [LARGE SCALE GENOMIC DNA]</scope>
    <source>
        <strain evidence="2 3">P3M-1</strain>
    </source>
</reference>
<dbReference type="PANTHER" id="PTHR42983">
    <property type="entry name" value="DINITROGENASE IRON-MOLYBDENUM COFACTOR PROTEIN-RELATED"/>
    <property type="match status" value="1"/>
</dbReference>
<keyword evidence="3" id="KW-1185">Reference proteome</keyword>
<dbReference type="Proteomes" id="UP000050417">
    <property type="component" value="Unassembled WGS sequence"/>
</dbReference>
<dbReference type="PANTHER" id="PTHR42983:SF1">
    <property type="entry name" value="IRON-MOLYBDENUM PROTEIN"/>
    <property type="match status" value="1"/>
</dbReference>
<dbReference type="SUPFAM" id="SSF53146">
    <property type="entry name" value="Nitrogenase accessory factor-like"/>
    <property type="match status" value="1"/>
</dbReference>
<name>A0A0P6XUJ3_9CHLR</name>
<protein>
    <recommendedName>
        <fullName evidence="1">Dinitrogenase iron-molybdenum cofactor biosynthesis domain-containing protein</fullName>
    </recommendedName>
</protein>
<dbReference type="RefSeq" id="WP_075062108.1">
    <property type="nucleotide sequence ID" value="NZ_LGCL01000016.1"/>
</dbReference>
<feature type="domain" description="Dinitrogenase iron-molybdenum cofactor biosynthesis" evidence="1">
    <location>
        <begin position="13"/>
        <end position="104"/>
    </location>
</feature>
<dbReference type="Pfam" id="PF02579">
    <property type="entry name" value="Nitro_FeMo-Co"/>
    <property type="match status" value="1"/>
</dbReference>
<gene>
    <name evidence="2" type="ORF">ADN00_06275</name>
</gene>
<sequence length="112" mass="11862">MIIFISAQEPKLDGAIDERFGRCPYLIKMDTESGQWEALANPGASHSGGAGVAAAQFLIDQKANVAISGDFGPHAASALAAANVEMRLFGDHTSSVQQILSRYEQGLLPAFK</sequence>
<evidence type="ECO:0000313" key="2">
    <source>
        <dbReference type="EMBL" id="KPL78821.1"/>
    </source>
</evidence>
<dbReference type="AlphaFoldDB" id="A0A0P6XUJ3"/>
<accession>A0A0P6XUJ3</accession>
<proteinExistence type="predicted"/>
<evidence type="ECO:0000259" key="1">
    <source>
        <dbReference type="Pfam" id="PF02579"/>
    </source>
</evidence>
<dbReference type="STRING" id="1134406.ADN00_06275"/>
<organism evidence="2 3">
    <name type="scientific">Ornatilinea apprima</name>
    <dbReference type="NCBI Taxonomy" id="1134406"/>
    <lineage>
        <taxon>Bacteria</taxon>
        <taxon>Bacillati</taxon>
        <taxon>Chloroflexota</taxon>
        <taxon>Anaerolineae</taxon>
        <taxon>Anaerolineales</taxon>
        <taxon>Anaerolineaceae</taxon>
        <taxon>Ornatilinea</taxon>
    </lineage>
</organism>
<dbReference type="InterPro" id="IPR036105">
    <property type="entry name" value="DiNase_FeMo-co_biosyn_sf"/>
</dbReference>
<comment type="caution">
    <text evidence="2">The sequence shown here is derived from an EMBL/GenBank/DDBJ whole genome shotgun (WGS) entry which is preliminary data.</text>
</comment>
<dbReference type="Gene3D" id="3.30.420.130">
    <property type="entry name" value="Dinitrogenase iron-molybdenum cofactor biosynthesis domain"/>
    <property type="match status" value="1"/>
</dbReference>